<protein>
    <submittedName>
        <fullName evidence="1">Uncharacterized protein</fullName>
    </submittedName>
</protein>
<proteinExistence type="predicted"/>
<gene>
    <name evidence="1" type="ORF">OGATHE_003892</name>
</gene>
<reference evidence="1" key="1">
    <citation type="journal article" date="2021" name="Open Biol.">
        <title>Shared evolutionary footprints suggest mitochondrial oxidative damage underlies multiple complex I losses in fungi.</title>
        <authorList>
            <person name="Schikora-Tamarit M.A."/>
            <person name="Marcet-Houben M."/>
            <person name="Nosek J."/>
            <person name="Gabaldon T."/>
        </authorList>
    </citation>
    <scope>NUCLEOTIDE SEQUENCE</scope>
    <source>
        <strain evidence="1">NCAIM Y.01608</strain>
    </source>
</reference>
<evidence type="ECO:0000313" key="2">
    <source>
        <dbReference type="Proteomes" id="UP000788993"/>
    </source>
</evidence>
<name>A0A9P8P4G2_9ASCO</name>
<reference evidence="1" key="2">
    <citation type="submission" date="2021-01" db="EMBL/GenBank/DDBJ databases">
        <authorList>
            <person name="Schikora-Tamarit M.A."/>
        </authorList>
    </citation>
    <scope>NUCLEOTIDE SEQUENCE</scope>
    <source>
        <strain evidence="1">NCAIM Y.01608</strain>
    </source>
</reference>
<organism evidence="1 2">
    <name type="scientific">Ogataea polymorpha</name>
    <dbReference type="NCBI Taxonomy" id="460523"/>
    <lineage>
        <taxon>Eukaryota</taxon>
        <taxon>Fungi</taxon>
        <taxon>Dikarya</taxon>
        <taxon>Ascomycota</taxon>
        <taxon>Saccharomycotina</taxon>
        <taxon>Pichiomycetes</taxon>
        <taxon>Pichiales</taxon>
        <taxon>Pichiaceae</taxon>
        <taxon>Ogataea</taxon>
    </lineage>
</organism>
<evidence type="ECO:0000313" key="1">
    <source>
        <dbReference type="EMBL" id="KAH3665077.1"/>
    </source>
</evidence>
<dbReference type="EMBL" id="JAEUBD010001178">
    <property type="protein sequence ID" value="KAH3665077.1"/>
    <property type="molecule type" value="Genomic_DNA"/>
</dbReference>
<keyword evidence="2" id="KW-1185">Reference proteome</keyword>
<dbReference type="AlphaFoldDB" id="A0A9P8P4G2"/>
<comment type="caution">
    <text evidence="1">The sequence shown here is derived from an EMBL/GenBank/DDBJ whole genome shotgun (WGS) entry which is preliminary data.</text>
</comment>
<accession>A0A9P8P4G2</accession>
<dbReference type="Proteomes" id="UP000788993">
    <property type="component" value="Unassembled WGS sequence"/>
</dbReference>
<sequence length="138" mass="15423">MACLSAKEDRLCTSCIEFCDEQICRGHLVGSWITPRSFSTTTVWSQTLHLKNAIFMSGMMGVDRITSPFTVTSLSISTGLSSRIPFWFWMLNGRTLYTFDSISSTSWSCGSVLDELSRTRDTIQSLMVWSMIGMTSCG</sequence>